<organism evidence="4 5">
    <name type="scientific">Sander lucioperca</name>
    <name type="common">Pike-perch</name>
    <name type="synonym">Perca lucioperca</name>
    <dbReference type="NCBI Taxonomy" id="283035"/>
    <lineage>
        <taxon>Eukaryota</taxon>
        <taxon>Metazoa</taxon>
        <taxon>Chordata</taxon>
        <taxon>Craniata</taxon>
        <taxon>Vertebrata</taxon>
        <taxon>Euteleostomi</taxon>
        <taxon>Actinopterygii</taxon>
        <taxon>Neopterygii</taxon>
        <taxon>Teleostei</taxon>
        <taxon>Neoteleostei</taxon>
        <taxon>Acanthomorphata</taxon>
        <taxon>Eupercaria</taxon>
        <taxon>Perciformes</taxon>
        <taxon>Percoidei</taxon>
        <taxon>Percidae</taxon>
        <taxon>Luciopercinae</taxon>
        <taxon>Sander</taxon>
    </lineage>
</organism>
<dbReference type="Ensembl" id="ENSSLUT00000052194.1">
    <property type="protein sequence ID" value="ENSSLUP00000050691.1"/>
    <property type="gene ID" value="ENSSLUG00000022063.1"/>
</dbReference>
<dbReference type="GeneTree" id="ENSGT00940000166046"/>
<dbReference type="SUPFAM" id="SSF52833">
    <property type="entry name" value="Thioredoxin-like"/>
    <property type="match status" value="4"/>
</dbReference>
<dbReference type="Proteomes" id="UP000694568">
    <property type="component" value="Unplaced"/>
</dbReference>
<sequence length="481" mass="54138">MRTQLLLGVTAFCLCVFVVADKQPDRQADKSFPEKDGVLQLKKGNFNRALRKYKQLLVHFSAPLSGEDHRISAVFEDTAAEVQGSEVKLAVVDVAKEKDLAKELNVTGLATIRLYLSGDKNNPVPCPVPQSSASILTWLKRRAGSAADLIADLSQLDASEDLTVVGFFKELNHEYVQVFYAAAIDLPDVNFAVTQNNEVITKYGLQHDVVLLFKKTATQILTSPVLNHALLFVNKSSAGFKEIHSAFNGAAEAFRLKILFVWVDVDEPRNGRLMEYFRVRSFEAPLIRLVNLTDHVTYHLPSDTLDVQTIKSFCQSYLDGKAKPKMQSEPIPEGWDKQPVKELVGITLEKVAFNPNNTVFVLFYLPYSPESRALFPLWEELAEALKEREGVVVARIDASANDINMSMQGAYPSLCLFPALYAERVVVYQGKRKVKDLVKFLDKEMKKAKEYRIKEDEDRRKYIEAAKAEEAKKANQTKDEL</sequence>
<dbReference type="FunFam" id="3.40.30.10:FF:000167">
    <property type="entry name" value="Protein disulfide isomerase like, testis expressed"/>
    <property type="match status" value="1"/>
</dbReference>
<proteinExistence type="inferred from homology"/>
<dbReference type="AlphaFoldDB" id="A0A8D0A9A6"/>
<dbReference type="GO" id="GO:0034976">
    <property type="term" value="P:response to endoplasmic reticulum stress"/>
    <property type="evidence" value="ECO:0007669"/>
    <property type="project" value="TreeGrafter"/>
</dbReference>
<evidence type="ECO:0000259" key="3">
    <source>
        <dbReference type="PROSITE" id="PS51352"/>
    </source>
</evidence>
<dbReference type="CDD" id="cd02961">
    <property type="entry name" value="PDI_a_family"/>
    <property type="match status" value="1"/>
</dbReference>
<evidence type="ECO:0000313" key="4">
    <source>
        <dbReference type="Ensembl" id="ENSSLUP00000050691.1"/>
    </source>
</evidence>
<dbReference type="PANTHER" id="PTHR18929:SF58">
    <property type="entry name" value="PROTEIN DISULFIDE-ISOMERASE-LIKE PROTEIN OF THE TESTIS"/>
    <property type="match status" value="1"/>
</dbReference>
<feature type="chain" id="PRO_5034422899" evidence="2">
    <location>
        <begin position="21"/>
        <end position="481"/>
    </location>
</feature>
<comment type="similarity">
    <text evidence="1">Belongs to the protein disulfide isomerase family.</text>
</comment>
<dbReference type="CDD" id="cd02982">
    <property type="entry name" value="PDI_b'_family"/>
    <property type="match status" value="1"/>
</dbReference>
<feature type="signal peptide" evidence="2">
    <location>
        <begin position="1"/>
        <end position="20"/>
    </location>
</feature>
<dbReference type="Gene3D" id="3.40.30.10">
    <property type="entry name" value="Glutaredoxin"/>
    <property type="match status" value="3"/>
</dbReference>
<dbReference type="PANTHER" id="PTHR18929">
    <property type="entry name" value="PROTEIN DISULFIDE ISOMERASE"/>
    <property type="match status" value="1"/>
</dbReference>
<evidence type="ECO:0000313" key="5">
    <source>
        <dbReference type="Proteomes" id="UP000694568"/>
    </source>
</evidence>
<reference evidence="4" key="2">
    <citation type="submission" date="2025-09" db="UniProtKB">
        <authorList>
            <consortium name="Ensembl"/>
        </authorList>
    </citation>
    <scope>IDENTIFICATION</scope>
</reference>
<dbReference type="GO" id="GO:0005783">
    <property type="term" value="C:endoplasmic reticulum"/>
    <property type="evidence" value="ECO:0007669"/>
    <property type="project" value="TreeGrafter"/>
</dbReference>
<keyword evidence="5" id="KW-1185">Reference proteome</keyword>
<keyword evidence="2" id="KW-0732">Signal</keyword>
<evidence type="ECO:0000256" key="1">
    <source>
        <dbReference type="ARBA" id="ARBA00006347"/>
    </source>
</evidence>
<protein>
    <submittedName>
        <fullName evidence="4">Zgc:136472</fullName>
    </submittedName>
</protein>
<gene>
    <name evidence="4" type="primary">zgc:136472</name>
</gene>
<dbReference type="GO" id="GO:0006457">
    <property type="term" value="P:protein folding"/>
    <property type="evidence" value="ECO:0007669"/>
    <property type="project" value="TreeGrafter"/>
</dbReference>
<dbReference type="InterPro" id="IPR036249">
    <property type="entry name" value="Thioredoxin-like_sf"/>
</dbReference>
<dbReference type="CDD" id="cd02995">
    <property type="entry name" value="PDI_a_PDI_a'_C"/>
    <property type="match status" value="1"/>
</dbReference>
<evidence type="ECO:0000256" key="2">
    <source>
        <dbReference type="SAM" id="SignalP"/>
    </source>
</evidence>
<name>A0A8D0A9A6_SANLU</name>
<dbReference type="Pfam" id="PF00085">
    <property type="entry name" value="Thioredoxin"/>
    <property type="match status" value="2"/>
</dbReference>
<dbReference type="Pfam" id="PF13848">
    <property type="entry name" value="Thioredoxin_6"/>
    <property type="match status" value="1"/>
</dbReference>
<accession>A0A8D0A9A6</accession>
<reference evidence="4" key="1">
    <citation type="submission" date="2025-08" db="UniProtKB">
        <authorList>
            <consortium name="Ensembl"/>
        </authorList>
    </citation>
    <scope>IDENTIFICATION</scope>
</reference>
<dbReference type="InterPro" id="IPR013766">
    <property type="entry name" value="Thioredoxin_domain"/>
</dbReference>
<dbReference type="CDD" id="cd02981">
    <property type="entry name" value="PDI_b_family"/>
    <property type="match status" value="1"/>
</dbReference>
<dbReference type="PROSITE" id="PS51352">
    <property type="entry name" value="THIOREDOXIN_2"/>
    <property type="match status" value="1"/>
</dbReference>
<feature type="domain" description="Thioredoxin" evidence="3">
    <location>
        <begin position="317"/>
        <end position="446"/>
    </location>
</feature>